<dbReference type="GO" id="GO:0006310">
    <property type="term" value="P:DNA recombination"/>
    <property type="evidence" value="ECO:0007669"/>
    <property type="project" value="UniProtKB-KW"/>
</dbReference>
<dbReference type="Proteomes" id="UP000256478">
    <property type="component" value="Unassembled WGS sequence"/>
</dbReference>
<reference evidence="4 12" key="1">
    <citation type="submission" date="2018-08" db="EMBL/GenBank/DDBJ databases">
        <title>Thalassotalea euphylliae genome.</title>
        <authorList>
            <person name="Summers S."/>
            <person name="Rice S.A."/>
            <person name="Freckelton M.L."/>
            <person name="Nedved B.T."/>
            <person name="Hadfield M.G."/>
        </authorList>
    </citation>
    <scope>NUCLEOTIDE SEQUENCE [LARGE SCALE GENOMIC DNA]</scope>
    <source>
        <strain evidence="4 12">H1</strain>
    </source>
</reference>
<dbReference type="EMBL" id="QUOU01000001">
    <property type="protein sequence ID" value="REL28273.1"/>
    <property type="molecule type" value="Genomic_DNA"/>
</dbReference>
<dbReference type="OrthoDB" id="9803231at2"/>
<dbReference type="GO" id="GO:0003676">
    <property type="term" value="F:nucleic acid binding"/>
    <property type="evidence" value="ECO:0007669"/>
    <property type="project" value="InterPro"/>
</dbReference>
<dbReference type="PANTHER" id="PTHR10948">
    <property type="entry name" value="TRANSPOSASE"/>
    <property type="match status" value="1"/>
</dbReference>
<dbReference type="EMBL" id="QUOU01000001">
    <property type="protein sequence ID" value="REL25694.1"/>
    <property type="molecule type" value="Genomic_DNA"/>
</dbReference>
<dbReference type="InterPro" id="IPR025246">
    <property type="entry name" value="IS30-like_HTH"/>
</dbReference>
<evidence type="ECO:0000313" key="3">
    <source>
        <dbReference type="EMBL" id="REL25694.1"/>
    </source>
</evidence>
<dbReference type="InterPro" id="IPR001584">
    <property type="entry name" value="Integrase_cat-core"/>
</dbReference>
<organism evidence="4 12">
    <name type="scientific">Thalassotalea euphylliae</name>
    <dbReference type="NCBI Taxonomy" id="1655234"/>
    <lineage>
        <taxon>Bacteria</taxon>
        <taxon>Pseudomonadati</taxon>
        <taxon>Pseudomonadota</taxon>
        <taxon>Gammaproteobacteria</taxon>
        <taxon>Alteromonadales</taxon>
        <taxon>Colwelliaceae</taxon>
        <taxon>Thalassotalea</taxon>
    </lineage>
</organism>
<comment type="caution">
    <text evidence="4">The sequence shown here is derived from an EMBL/GenBank/DDBJ whole genome shotgun (WGS) entry which is preliminary data.</text>
</comment>
<feature type="domain" description="Integrase catalytic" evidence="2">
    <location>
        <begin position="155"/>
        <end position="316"/>
    </location>
</feature>
<protein>
    <submittedName>
        <fullName evidence="4">IS30 family transposase</fullName>
    </submittedName>
</protein>
<evidence type="ECO:0000313" key="4">
    <source>
        <dbReference type="EMBL" id="REL25918.1"/>
    </source>
</evidence>
<dbReference type="EMBL" id="QUOU01000001">
    <property type="protein sequence ID" value="REL28277.1"/>
    <property type="molecule type" value="Genomic_DNA"/>
</dbReference>
<dbReference type="InterPro" id="IPR053392">
    <property type="entry name" value="Transposase_IS30-like"/>
</dbReference>
<dbReference type="RefSeq" id="WP_116006822.1">
    <property type="nucleotide sequence ID" value="NZ_QUOU01000001.1"/>
</dbReference>
<dbReference type="EMBL" id="QUOU01000001">
    <property type="protein sequence ID" value="REL27338.1"/>
    <property type="molecule type" value="Genomic_DNA"/>
</dbReference>
<dbReference type="EMBL" id="QUOU01000001">
    <property type="protein sequence ID" value="REL25918.1"/>
    <property type="molecule type" value="Genomic_DNA"/>
</dbReference>
<dbReference type="GO" id="GO:0015074">
    <property type="term" value="P:DNA integration"/>
    <property type="evidence" value="ECO:0007669"/>
    <property type="project" value="InterPro"/>
</dbReference>
<keyword evidence="1" id="KW-0233">DNA recombination</keyword>
<evidence type="ECO:0000313" key="10">
    <source>
        <dbReference type="EMBL" id="REL28273.1"/>
    </source>
</evidence>
<evidence type="ECO:0000259" key="2">
    <source>
        <dbReference type="PROSITE" id="PS50994"/>
    </source>
</evidence>
<dbReference type="Pfam" id="PF13936">
    <property type="entry name" value="HTH_38"/>
    <property type="match status" value="1"/>
</dbReference>
<evidence type="ECO:0000313" key="12">
    <source>
        <dbReference type="Proteomes" id="UP000256478"/>
    </source>
</evidence>
<dbReference type="InterPro" id="IPR051917">
    <property type="entry name" value="Transposase-Integrase"/>
</dbReference>
<dbReference type="GO" id="GO:0004803">
    <property type="term" value="F:transposase activity"/>
    <property type="evidence" value="ECO:0007669"/>
    <property type="project" value="TreeGrafter"/>
</dbReference>
<evidence type="ECO:0000313" key="9">
    <source>
        <dbReference type="EMBL" id="REL27977.1"/>
    </source>
</evidence>
<name>A0A3E0TN41_9GAMM</name>
<evidence type="ECO:0000313" key="6">
    <source>
        <dbReference type="EMBL" id="REL26923.1"/>
    </source>
</evidence>
<evidence type="ECO:0000313" key="5">
    <source>
        <dbReference type="EMBL" id="REL26358.1"/>
    </source>
</evidence>
<sequence>MNYKQLTQAERYQIYALLKAKHSQKEIAEILERSPSSISREIRRNKGLRGYRPKQAHQLAKQRRQSATKSVKITEQVQGWIKWLLEQDFSPEQITGRIKLEEKLSLHHESIYRYIYQDKAQGGQLYKSLTRAGKKYQKRYGRYSKRGQLVNRVGIDERPAVVDTKSRLGDWEGDTVIGKGRQHAFVTLVERKTLYTVVRRIESKHADITADAIIDSVMPLKEKVLTITFDNGKEFAQHERIAQALEADVYFAHPYASWERGINENTNGLLRRYFPKGTDFMALSEEEIQAAVDKLNHRPRKTRGYKTPYELFTGQPEKLVAA</sequence>
<dbReference type="SUPFAM" id="SSF53098">
    <property type="entry name" value="Ribonuclease H-like"/>
    <property type="match status" value="1"/>
</dbReference>
<dbReference type="NCBIfam" id="NF033563">
    <property type="entry name" value="transpos_IS30"/>
    <property type="match status" value="1"/>
</dbReference>
<evidence type="ECO:0000256" key="1">
    <source>
        <dbReference type="ARBA" id="ARBA00023172"/>
    </source>
</evidence>
<dbReference type="Gene3D" id="3.30.420.10">
    <property type="entry name" value="Ribonuclease H-like superfamily/Ribonuclease H"/>
    <property type="match status" value="1"/>
</dbReference>
<proteinExistence type="predicted"/>
<dbReference type="Gene3D" id="1.10.10.60">
    <property type="entry name" value="Homeodomain-like"/>
    <property type="match status" value="1"/>
</dbReference>
<dbReference type="AlphaFoldDB" id="A0A3E0TN41"/>
<dbReference type="PANTHER" id="PTHR10948:SF23">
    <property type="entry name" value="TRANSPOSASE INSI FOR INSERTION SEQUENCE ELEMENT IS30A-RELATED"/>
    <property type="match status" value="1"/>
</dbReference>
<evidence type="ECO:0000313" key="11">
    <source>
        <dbReference type="EMBL" id="REL28277.1"/>
    </source>
</evidence>
<dbReference type="EMBL" id="QUOU01000001">
    <property type="protein sequence ID" value="REL27545.1"/>
    <property type="molecule type" value="Genomic_DNA"/>
</dbReference>
<dbReference type="GO" id="GO:0005829">
    <property type="term" value="C:cytosol"/>
    <property type="evidence" value="ECO:0007669"/>
    <property type="project" value="TreeGrafter"/>
</dbReference>
<dbReference type="EMBL" id="QUOU01000001">
    <property type="protein sequence ID" value="REL26358.1"/>
    <property type="molecule type" value="Genomic_DNA"/>
</dbReference>
<dbReference type="InterPro" id="IPR012337">
    <property type="entry name" value="RNaseH-like_sf"/>
</dbReference>
<accession>A0A3E0TN41</accession>
<evidence type="ECO:0000313" key="7">
    <source>
        <dbReference type="EMBL" id="REL27338.1"/>
    </source>
</evidence>
<dbReference type="EMBL" id="QUOU01000001">
    <property type="protein sequence ID" value="REL26923.1"/>
    <property type="molecule type" value="Genomic_DNA"/>
</dbReference>
<dbReference type="GO" id="GO:0032196">
    <property type="term" value="P:transposition"/>
    <property type="evidence" value="ECO:0007669"/>
    <property type="project" value="TreeGrafter"/>
</dbReference>
<dbReference type="InterPro" id="IPR036397">
    <property type="entry name" value="RNaseH_sf"/>
</dbReference>
<gene>
    <name evidence="3" type="ORF">DXX93_03410</name>
    <name evidence="4" type="ORF">DXX93_04655</name>
    <name evidence="5" type="ORF">DXX93_07045</name>
    <name evidence="6" type="ORF">DXX93_10315</name>
    <name evidence="7" type="ORF">DXX93_12705</name>
    <name evidence="8" type="ORF">DXX93_13900</name>
    <name evidence="9" type="ORF">DXX93_16355</name>
    <name evidence="10" type="ORF">DXX93_17995</name>
    <name evidence="11" type="ORF">DXX93_18015</name>
</gene>
<dbReference type="PROSITE" id="PS50994">
    <property type="entry name" value="INTEGRASE"/>
    <property type="match status" value="1"/>
</dbReference>
<evidence type="ECO:0000313" key="8">
    <source>
        <dbReference type="EMBL" id="REL27545.1"/>
    </source>
</evidence>
<dbReference type="EMBL" id="QUOU01000001">
    <property type="protein sequence ID" value="REL27977.1"/>
    <property type="molecule type" value="Genomic_DNA"/>
</dbReference>